<organism evidence="1 2">
    <name type="scientific">Candidatus Pseudomonas phytovorans</name>
    <dbReference type="NCBI Taxonomy" id="3121377"/>
    <lineage>
        <taxon>Bacteria</taxon>
        <taxon>Pseudomonadati</taxon>
        <taxon>Pseudomonadota</taxon>
        <taxon>Gammaproteobacteria</taxon>
        <taxon>Pseudomonadales</taxon>
        <taxon>Pseudomonadaceae</taxon>
        <taxon>Pseudomonas</taxon>
    </lineage>
</organism>
<gene>
    <name evidence="1" type="ORF">P0Y58_16430</name>
</gene>
<dbReference type="InterPro" id="IPR046905">
    <property type="entry name" value="ABC-3C_MC1"/>
</dbReference>
<name>A0AAJ5WDJ8_9PSED</name>
<evidence type="ECO:0000313" key="2">
    <source>
        <dbReference type="Proteomes" id="UP001216329"/>
    </source>
</evidence>
<accession>A0AAJ5WDJ8</accession>
<dbReference type="Proteomes" id="UP001216329">
    <property type="component" value="Chromosome"/>
</dbReference>
<proteinExistence type="predicted"/>
<reference evidence="1" key="1">
    <citation type="submission" date="2023-03" db="EMBL/GenBank/DDBJ databases">
        <title>Andean soil-derived lignocellulolytic bacterial consortium as a source of novel taxa and putative plastic-active enzymes.</title>
        <authorList>
            <person name="Diaz-Garcia L."/>
            <person name="Chuvochina M."/>
            <person name="Feuerriegel G."/>
            <person name="Bunk B."/>
            <person name="Sproer C."/>
            <person name="Streit W.R."/>
            <person name="Rodriguez L.M."/>
            <person name="Overmann J."/>
            <person name="Jimenez D.J."/>
        </authorList>
    </citation>
    <scope>NUCLEOTIDE SEQUENCE</scope>
    <source>
        <strain evidence="1">MAG 876</strain>
    </source>
</reference>
<sequence length="234" mass="26760">MINLINNIISNNGYQRIDLDLDEPGFMITLFKASDESKQEYFVSLLAEEQGNEVAMLLLEEKAQTIFEKIRNSGKTERFFEKNCTMIVCHEAIKISKETIFSLEEDPYNFKKNVLTYSTGELLALQTYLSSNGIEEITNDVINNILNANGGKNFLEFKQSSTKGLYSIVLKTTLKLPFLIYTPQEQKLSNLALDIENNLTPELNSVYKGITSIETEWNDENILDEVMKIWSVEL</sequence>
<evidence type="ECO:0000313" key="1">
    <source>
        <dbReference type="EMBL" id="WEK28493.1"/>
    </source>
</evidence>
<protein>
    <submittedName>
        <fullName evidence="1">Uncharacterized protein</fullName>
    </submittedName>
</protein>
<dbReference type="Pfam" id="PF20289">
    <property type="entry name" value="MComp1"/>
    <property type="match status" value="1"/>
</dbReference>
<dbReference type="EMBL" id="CP119325">
    <property type="protein sequence ID" value="WEK28493.1"/>
    <property type="molecule type" value="Genomic_DNA"/>
</dbReference>
<dbReference type="AlphaFoldDB" id="A0AAJ5WDJ8"/>